<dbReference type="OrthoDB" id="1562405at2759"/>
<dbReference type="PANTHER" id="PTHR15678">
    <property type="entry name" value="ANTIGEN MLAA-22-RELATED"/>
    <property type="match status" value="1"/>
</dbReference>
<evidence type="ECO:0000313" key="1">
    <source>
        <dbReference type="EMBL" id="KIH50224.1"/>
    </source>
</evidence>
<gene>
    <name evidence="1" type="ORF">ANCDUO_19699</name>
</gene>
<dbReference type="AlphaFoldDB" id="A0A0C2FU71"/>
<dbReference type="EMBL" id="KN750375">
    <property type="protein sequence ID" value="KIH50224.1"/>
    <property type="molecule type" value="Genomic_DNA"/>
</dbReference>
<accession>A0A0C2FU71</accession>
<dbReference type="Proteomes" id="UP000054047">
    <property type="component" value="Unassembled WGS sequence"/>
</dbReference>
<reference evidence="1 2" key="1">
    <citation type="submission" date="2013-12" db="EMBL/GenBank/DDBJ databases">
        <title>Draft genome of the parsitic nematode Ancylostoma duodenale.</title>
        <authorList>
            <person name="Mitreva M."/>
        </authorList>
    </citation>
    <scope>NUCLEOTIDE SEQUENCE [LARGE SCALE GENOMIC DNA]</scope>
    <source>
        <strain evidence="1 2">Zhejiang</strain>
    </source>
</reference>
<name>A0A0C2FU71_9BILA</name>
<dbReference type="Pfam" id="PF10344">
    <property type="entry name" value="Hobbit"/>
    <property type="match status" value="1"/>
</dbReference>
<dbReference type="PANTHER" id="PTHR15678:SF6">
    <property type="entry name" value="BRIDGE-LIKE LIPID TRANSFER PROTEIN FAMILY MEMBER 2"/>
    <property type="match status" value="1"/>
</dbReference>
<evidence type="ECO:0000313" key="2">
    <source>
        <dbReference type="Proteomes" id="UP000054047"/>
    </source>
</evidence>
<sequence>MALKDVCITKRKSDVQMDGYRRGFKEFESMSNKVWTWAAASFLFYLPFEFNFAQVFDEFINAIKWIKLVHGLKRDPFPLNAPLPSDIRIIFKEARIELEDDPFENLLQMSHELKEDEVL</sequence>
<protein>
    <submittedName>
        <fullName evidence="1">Uncharacterized protein</fullName>
    </submittedName>
</protein>
<organism evidence="1 2">
    <name type="scientific">Ancylostoma duodenale</name>
    <dbReference type="NCBI Taxonomy" id="51022"/>
    <lineage>
        <taxon>Eukaryota</taxon>
        <taxon>Metazoa</taxon>
        <taxon>Ecdysozoa</taxon>
        <taxon>Nematoda</taxon>
        <taxon>Chromadorea</taxon>
        <taxon>Rhabditida</taxon>
        <taxon>Rhabditina</taxon>
        <taxon>Rhabditomorpha</taxon>
        <taxon>Strongyloidea</taxon>
        <taxon>Ancylostomatidae</taxon>
        <taxon>Ancylostomatinae</taxon>
        <taxon>Ancylostoma</taxon>
    </lineage>
</organism>
<keyword evidence="2" id="KW-1185">Reference proteome</keyword>
<dbReference type="InterPro" id="IPR045167">
    <property type="entry name" value="Hobbit"/>
</dbReference>
<proteinExistence type="predicted"/>